<evidence type="ECO:0000313" key="4">
    <source>
        <dbReference type="Proteomes" id="UP000262583"/>
    </source>
</evidence>
<dbReference type="Gene3D" id="3.40.1350.10">
    <property type="match status" value="1"/>
</dbReference>
<name>A0A2Z4YB05_SUMC1</name>
<dbReference type="KEGG" id="schv:BRCON_2851"/>
<accession>A0A2Z4YB05</accession>
<organism evidence="3 4">
    <name type="scientific">Sumerlaea chitinivorans</name>
    <dbReference type="NCBI Taxonomy" id="2250252"/>
    <lineage>
        <taxon>Bacteria</taxon>
        <taxon>Candidatus Sumerlaeota</taxon>
        <taxon>Candidatus Sumerlaeia</taxon>
        <taxon>Candidatus Sumerlaeales</taxon>
        <taxon>Candidatus Sumerlaeaceae</taxon>
        <taxon>Candidatus Sumerlaea</taxon>
    </lineage>
</organism>
<proteinExistence type="inferred from homology"/>
<dbReference type="NCBIfam" id="TIGR00252">
    <property type="entry name" value="YraN family protein"/>
    <property type="match status" value="1"/>
</dbReference>
<evidence type="ECO:0000313" key="3">
    <source>
        <dbReference type="EMBL" id="AXA37593.1"/>
    </source>
</evidence>
<sequence>MDGCPDRKEFRSSRETGNFGETAAARFLYDRGYRILQRNYHCPAGEVDIIAEDHGTICFVEVKTRSQDFLRAPEDAVDAEKQRRMRATARHYLSRYRDVGSVRFDIVSVVLASTDTIELIELRTDVFPWEP</sequence>
<comment type="similarity">
    <text evidence="1 2">Belongs to the UPF0102 family.</text>
</comment>
<dbReference type="EMBL" id="CP030759">
    <property type="protein sequence ID" value="AXA37593.1"/>
    <property type="molecule type" value="Genomic_DNA"/>
</dbReference>
<dbReference type="InterPro" id="IPR011335">
    <property type="entry name" value="Restrct_endonuc-II-like"/>
</dbReference>
<dbReference type="NCBIfam" id="NF009150">
    <property type="entry name" value="PRK12497.1-3"/>
    <property type="match status" value="1"/>
</dbReference>
<gene>
    <name evidence="3" type="ORF">BRCON_2851</name>
</gene>
<protein>
    <recommendedName>
        <fullName evidence="2">UPF0102 protein BRCON_2851</fullName>
    </recommendedName>
</protein>
<dbReference type="InterPro" id="IPR003509">
    <property type="entry name" value="UPF0102_YraN-like"/>
</dbReference>
<dbReference type="SUPFAM" id="SSF52980">
    <property type="entry name" value="Restriction endonuclease-like"/>
    <property type="match status" value="1"/>
</dbReference>
<dbReference type="CDD" id="cd20736">
    <property type="entry name" value="PoNe_Nuclease"/>
    <property type="match status" value="1"/>
</dbReference>
<dbReference type="PANTHER" id="PTHR34039:SF1">
    <property type="entry name" value="UPF0102 PROTEIN YRAN"/>
    <property type="match status" value="1"/>
</dbReference>
<dbReference type="HAMAP" id="MF_00048">
    <property type="entry name" value="UPF0102"/>
    <property type="match status" value="1"/>
</dbReference>
<dbReference type="GO" id="GO:0003676">
    <property type="term" value="F:nucleic acid binding"/>
    <property type="evidence" value="ECO:0007669"/>
    <property type="project" value="InterPro"/>
</dbReference>
<evidence type="ECO:0000256" key="2">
    <source>
        <dbReference type="HAMAP-Rule" id="MF_00048"/>
    </source>
</evidence>
<evidence type="ECO:0000256" key="1">
    <source>
        <dbReference type="ARBA" id="ARBA00006738"/>
    </source>
</evidence>
<dbReference type="Pfam" id="PF02021">
    <property type="entry name" value="UPF0102"/>
    <property type="match status" value="1"/>
</dbReference>
<dbReference type="InterPro" id="IPR011856">
    <property type="entry name" value="tRNA_endonuc-like_dom_sf"/>
</dbReference>
<reference evidence="3 4" key="1">
    <citation type="submission" date="2018-05" db="EMBL/GenBank/DDBJ databases">
        <title>A metagenomic window into the 2 km-deep terrestrial subsurface aquifer revealed taxonomically and functionally diverse microbial community comprising novel uncultured bacterial lineages.</title>
        <authorList>
            <person name="Kadnikov V.V."/>
            <person name="Mardanov A.V."/>
            <person name="Beletsky A.V."/>
            <person name="Banks D."/>
            <person name="Pimenov N.V."/>
            <person name="Frank Y.A."/>
            <person name="Karnachuk O.V."/>
            <person name="Ravin N.V."/>
        </authorList>
    </citation>
    <scope>NUCLEOTIDE SEQUENCE [LARGE SCALE GENOMIC DNA]</scope>
    <source>
        <strain evidence="3">BY</strain>
    </source>
</reference>
<dbReference type="Proteomes" id="UP000262583">
    <property type="component" value="Chromosome"/>
</dbReference>
<dbReference type="AlphaFoldDB" id="A0A2Z4YB05"/>
<dbReference type="PANTHER" id="PTHR34039">
    <property type="entry name" value="UPF0102 PROTEIN YRAN"/>
    <property type="match status" value="1"/>
</dbReference>